<dbReference type="Pfam" id="PF00857">
    <property type="entry name" value="Isochorismatase"/>
    <property type="match status" value="1"/>
</dbReference>
<dbReference type="RefSeq" id="WP_188257274.1">
    <property type="nucleotide sequence ID" value="NZ_JABVCF010000015.1"/>
</dbReference>
<dbReference type="InterPro" id="IPR050272">
    <property type="entry name" value="Isochorismatase-like_hydrls"/>
</dbReference>
<dbReference type="EMBL" id="JAGWCR010000015">
    <property type="protein sequence ID" value="MBS3651728.1"/>
    <property type="molecule type" value="Genomic_DNA"/>
</dbReference>
<dbReference type="InterPro" id="IPR036380">
    <property type="entry name" value="Isochorismatase-like_sf"/>
</dbReference>
<feature type="domain" description="Isochorismatase-like" evidence="2">
    <location>
        <begin position="18"/>
        <end position="205"/>
    </location>
</feature>
<accession>A0A942E5X3</accession>
<evidence type="ECO:0000313" key="4">
    <source>
        <dbReference type="Proteomes" id="UP000680348"/>
    </source>
</evidence>
<dbReference type="PANTHER" id="PTHR43540">
    <property type="entry name" value="PEROXYUREIDOACRYLATE/UREIDOACRYLATE AMIDOHYDROLASE-RELATED"/>
    <property type="match status" value="1"/>
</dbReference>
<dbReference type="Proteomes" id="UP000680348">
    <property type="component" value="Unassembled WGS sequence"/>
</dbReference>
<organism evidence="3 4">
    <name type="scientific">Pseudaminobacter soli</name>
    <name type="common">ex Zhang et al. 2022</name>
    <dbReference type="NCBI Taxonomy" id="2831468"/>
    <lineage>
        <taxon>Bacteria</taxon>
        <taxon>Pseudomonadati</taxon>
        <taxon>Pseudomonadota</taxon>
        <taxon>Alphaproteobacteria</taxon>
        <taxon>Hyphomicrobiales</taxon>
        <taxon>Phyllobacteriaceae</taxon>
        <taxon>Pseudaminobacter</taxon>
    </lineage>
</organism>
<evidence type="ECO:0000259" key="2">
    <source>
        <dbReference type="Pfam" id="PF00857"/>
    </source>
</evidence>
<dbReference type="GO" id="GO:0016787">
    <property type="term" value="F:hydrolase activity"/>
    <property type="evidence" value="ECO:0007669"/>
    <property type="project" value="UniProtKB-KW"/>
</dbReference>
<sequence>MTPASADIPLVQRVMNPALLIVDMQNDFVRAGAPLEVAEARSTIAPIQRLAGAFRQLGRPVIYTRFLAEQSPGLMWLWSPQCGSEVKCCWPGVSRRYQDTPGELECAAVIDELSPAAGDPIVDKYGYGSFHNTQLDALLRERGVQSLVVTGTVAQICVEQTAREAFHYGYRTTVVSDGVSSFDHELKAAALKNFAMKFGWVADSETVIGWLGQAA</sequence>
<comment type="caution">
    <text evidence="3">The sequence shown here is derived from an EMBL/GenBank/DDBJ whole genome shotgun (WGS) entry which is preliminary data.</text>
</comment>
<evidence type="ECO:0000313" key="3">
    <source>
        <dbReference type="EMBL" id="MBS3651728.1"/>
    </source>
</evidence>
<gene>
    <name evidence="3" type="ORF">KEU06_24215</name>
</gene>
<dbReference type="PANTHER" id="PTHR43540:SF6">
    <property type="entry name" value="ISOCHORISMATASE-LIKE DOMAIN-CONTAINING PROTEIN"/>
    <property type="match status" value="1"/>
</dbReference>
<keyword evidence="4" id="KW-1185">Reference proteome</keyword>
<proteinExistence type="predicted"/>
<dbReference type="AlphaFoldDB" id="A0A942E5X3"/>
<dbReference type="CDD" id="cd00431">
    <property type="entry name" value="cysteine_hydrolases"/>
    <property type="match status" value="1"/>
</dbReference>
<name>A0A942E5X3_9HYPH</name>
<evidence type="ECO:0000256" key="1">
    <source>
        <dbReference type="ARBA" id="ARBA00022801"/>
    </source>
</evidence>
<dbReference type="SUPFAM" id="SSF52499">
    <property type="entry name" value="Isochorismatase-like hydrolases"/>
    <property type="match status" value="1"/>
</dbReference>
<keyword evidence="1 3" id="KW-0378">Hydrolase</keyword>
<dbReference type="Gene3D" id="3.40.50.850">
    <property type="entry name" value="Isochorismatase-like"/>
    <property type="match status" value="1"/>
</dbReference>
<dbReference type="InterPro" id="IPR000868">
    <property type="entry name" value="Isochorismatase-like_dom"/>
</dbReference>
<protein>
    <submittedName>
        <fullName evidence="3">Cysteine hydrolase</fullName>
    </submittedName>
</protein>
<reference evidence="3" key="1">
    <citation type="submission" date="2021-04" db="EMBL/GenBank/DDBJ databases">
        <title>Pseudaminobacter soli sp. nov., isolated from paddy soil contaminated by heavy metals.</title>
        <authorList>
            <person name="Zhang K."/>
        </authorList>
    </citation>
    <scope>NUCLEOTIDE SEQUENCE</scope>
    <source>
        <strain evidence="3">19-2017</strain>
    </source>
</reference>